<gene>
    <name evidence="1" type="ORF">C475_17798</name>
</gene>
<reference evidence="1 2" key="1">
    <citation type="journal article" date="2014" name="PLoS Genet.">
        <title>Phylogenetically driven sequencing of extremely halophilic archaea reveals strategies for static and dynamic osmo-response.</title>
        <authorList>
            <person name="Becker E.A."/>
            <person name="Seitzer P.M."/>
            <person name="Tritt A."/>
            <person name="Larsen D."/>
            <person name="Krusor M."/>
            <person name="Yao A.I."/>
            <person name="Wu D."/>
            <person name="Madern D."/>
            <person name="Eisen J.A."/>
            <person name="Darling A.E."/>
            <person name="Facciotti M.T."/>
        </authorList>
    </citation>
    <scope>NUCLEOTIDE SEQUENCE [LARGE SCALE GENOMIC DNA]</scope>
    <source>
        <strain evidence="1 2">2-9-1</strain>
    </source>
</reference>
<dbReference type="Proteomes" id="UP000011626">
    <property type="component" value="Unassembled WGS sequence"/>
</dbReference>
<dbReference type="eggNOG" id="arCOG03923">
    <property type="taxonomic scope" value="Archaea"/>
</dbReference>
<dbReference type="STRING" id="797114.C475_17798"/>
<evidence type="ECO:0000313" key="1">
    <source>
        <dbReference type="EMBL" id="ELZ22390.1"/>
    </source>
</evidence>
<dbReference type="Gene3D" id="1.10.10.10">
    <property type="entry name" value="Winged helix-like DNA-binding domain superfamily/Winged helix DNA-binding domain"/>
    <property type="match status" value="1"/>
</dbReference>
<organism evidence="1 2">
    <name type="scientific">Halosimplex carlsbadense 2-9-1</name>
    <dbReference type="NCBI Taxonomy" id="797114"/>
    <lineage>
        <taxon>Archaea</taxon>
        <taxon>Methanobacteriati</taxon>
        <taxon>Methanobacteriota</taxon>
        <taxon>Stenosarchaea group</taxon>
        <taxon>Halobacteria</taxon>
        <taxon>Halobacteriales</taxon>
        <taxon>Haloarculaceae</taxon>
        <taxon>Halosimplex</taxon>
    </lineage>
</organism>
<proteinExistence type="predicted"/>
<keyword evidence="2" id="KW-1185">Reference proteome</keyword>
<protein>
    <submittedName>
        <fullName evidence="1">Uncharacterized protein</fullName>
    </submittedName>
</protein>
<sequence>MMQLDERIMEYIDREGWVSPRLLARERGFPETEGVIRDRCKRLRYTGFIEPFHGEMYDITIEGQLYLDGEIDARHQPFPKASAVFGRWDFPPGWTPGPVRFRI</sequence>
<dbReference type="EMBL" id="AOIU01000036">
    <property type="protein sequence ID" value="ELZ22390.1"/>
    <property type="molecule type" value="Genomic_DNA"/>
</dbReference>
<dbReference type="InterPro" id="IPR036388">
    <property type="entry name" value="WH-like_DNA-bd_sf"/>
</dbReference>
<name>M0CGI4_9EURY</name>
<accession>M0CGI4</accession>
<comment type="caution">
    <text evidence="1">The sequence shown here is derived from an EMBL/GenBank/DDBJ whole genome shotgun (WGS) entry which is preliminary data.</text>
</comment>
<dbReference type="AlphaFoldDB" id="M0CGI4"/>
<evidence type="ECO:0000313" key="2">
    <source>
        <dbReference type="Proteomes" id="UP000011626"/>
    </source>
</evidence>